<keyword evidence="2" id="KW-1185">Reference proteome</keyword>
<dbReference type="Proteomes" id="UP000286907">
    <property type="component" value="Chromosome"/>
</dbReference>
<protein>
    <submittedName>
        <fullName evidence="1">Damage-inducible protein J</fullName>
    </submittedName>
</protein>
<dbReference type="RefSeq" id="WP_128685332.1">
    <property type="nucleotide sequence ID" value="NZ_CP029684.2"/>
</dbReference>
<dbReference type="InterPro" id="IPR007337">
    <property type="entry name" value="RelB/DinJ"/>
</dbReference>
<gene>
    <name evidence="1" type="ORF">DLJ48_01690</name>
</gene>
<evidence type="ECO:0000313" key="2">
    <source>
        <dbReference type="Proteomes" id="UP000286907"/>
    </source>
</evidence>
<accession>A0ABX5QPA9</accession>
<evidence type="ECO:0000313" key="1">
    <source>
        <dbReference type="EMBL" id="QAS70593.1"/>
    </source>
</evidence>
<dbReference type="InterPro" id="IPR026262">
    <property type="entry name" value="DinJ"/>
</dbReference>
<dbReference type="EMBL" id="CP029684">
    <property type="protein sequence ID" value="QAS70593.1"/>
    <property type="molecule type" value="Genomic_DNA"/>
</dbReference>
<dbReference type="Gene3D" id="1.10.1220.10">
    <property type="entry name" value="Met repressor-like"/>
    <property type="match status" value="1"/>
</dbReference>
<dbReference type="InterPro" id="IPR013321">
    <property type="entry name" value="Arc_rbn_hlx_hlx"/>
</dbReference>
<sequence length="92" mass="10281">MTNITANARIDTRIDPIIKKKAEKQLTQHGLTMSEFMRIVVTTVANEGLPEYYGFPNDQVVKSLAEVTDDLAGTKKLKSATSKQELERLLSE</sequence>
<dbReference type="Pfam" id="PF04221">
    <property type="entry name" value="RelB"/>
    <property type="match status" value="1"/>
</dbReference>
<proteinExistence type="predicted"/>
<dbReference type="PIRSF" id="PIRSF003108">
    <property type="entry name" value="DinJ"/>
    <property type="match status" value="1"/>
</dbReference>
<name>A0ABX5QPA9_9LACO</name>
<reference evidence="1 2" key="1">
    <citation type="journal article" date="2019" name="Syst. Appl. Microbiol.">
        <title>Oenococcus sicerae sp. nov., isolated from French cider.</title>
        <authorList>
            <person name="Cousin F.J."/>
            <person name="Le Guellec R."/>
            <person name="Chagnot C."/>
            <person name="Goux D."/>
            <person name="Dalmasso M."/>
            <person name="Laplace J.M."/>
            <person name="Cretenet M."/>
        </authorList>
    </citation>
    <scope>NUCLEOTIDE SEQUENCE [LARGE SCALE GENOMIC DNA]</scope>
    <source>
        <strain evidence="1 2">UCMA 15228</strain>
    </source>
</reference>
<organism evidence="1 2">
    <name type="scientific">Oenococcus sicerae</name>
    <dbReference type="NCBI Taxonomy" id="2203724"/>
    <lineage>
        <taxon>Bacteria</taxon>
        <taxon>Bacillati</taxon>
        <taxon>Bacillota</taxon>
        <taxon>Bacilli</taxon>
        <taxon>Lactobacillales</taxon>
        <taxon>Lactobacillaceae</taxon>
        <taxon>Oenococcus</taxon>
    </lineage>
</organism>